<evidence type="ECO:0000256" key="2">
    <source>
        <dbReference type="SAM" id="Phobius"/>
    </source>
</evidence>
<dbReference type="AlphaFoldDB" id="A0A9R1C8K2"/>
<dbReference type="Pfam" id="PF13430">
    <property type="entry name" value="DUF4112"/>
    <property type="match status" value="1"/>
</dbReference>
<evidence type="ECO:0008006" key="5">
    <source>
        <dbReference type="Google" id="ProtNLM"/>
    </source>
</evidence>
<keyword evidence="2" id="KW-0472">Membrane</keyword>
<keyword evidence="2" id="KW-1133">Transmembrane helix</keyword>
<dbReference type="EMBL" id="BPUB01000001">
    <property type="protein sequence ID" value="GJG58001.1"/>
    <property type="molecule type" value="Genomic_DNA"/>
</dbReference>
<dbReference type="GeneID" id="72468904"/>
<feature type="compositionally biased region" description="Polar residues" evidence="1">
    <location>
        <begin position="1"/>
        <end position="10"/>
    </location>
</feature>
<dbReference type="Proteomes" id="UP000825483">
    <property type="component" value="Unassembled WGS sequence"/>
</dbReference>
<comment type="caution">
    <text evidence="3">The sequence shown here is derived from an EMBL/GenBank/DDBJ whole genome shotgun (WGS) entry which is preliminary data.</text>
</comment>
<sequence length="191" mass="21954">MTNSRRQQAQADMGMNIQREEQQREKTLAREQQRQAEKEAKREELMNTAAYRVMDMTAKYMDKYFLDPLIGLLPGGVGDVLSSFLALPFIYFALVRVKSIPLTLAVICNILKDALLGSLPFFIGDVIDVFNRSYISNLKLITGYVNDDRAVIREVNRKAFWSAVLIVVLCVLIYFVVKWTIELADWFISLF</sequence>
<keyword evidence="4" id="KW-1185">Reference proteome</keyword>
<evidence type="ECO:0000313" key="4">
    <source>
        <dbReference type="Proteomes" id="UP000825483"/>
    </source>
</evidence>
<dbReference type="RefSeq" id="WP_223930224.1">
    <property type="nucleotide sequence ID" value="NZ_BPTU01000005.1"/>
</dbReference>
<name>A0A9R1C8K2_9BACT</name>
<feature type="region of interest" description="Disordered" evidence="1">
    <location>
        <begin position="1"/>
        <end position="41"/>
    </location>
</feature>
<reference evidence="3" key="1">
    <citation type="journal article" date="2022" name="Int. J. Syst. Evol. Microbiol.">
        <title>Prevotella lacticifex sp. nov., isolated from the rumen of cows.</title>
        <authorList>
            <person name="Shinkai T."/>
            <person name="Ikeyama N."/>
            <person name="Kumagai M."/>
            <person name="Ohmori H."/>
            <person name="Sakamoto M."/>
            <person name="Ohkuma M."/>
            <person name="Mitsumori M."/>
        </authorList>
    </citation>
    <scope>NUCLEOTIDE SEQUENCE</scope>
    <source>
        <strain evidence="3">R5076</strain>
    </source>
</reference>
<feature type="compositionally biased region" description="Basic and acidic residues" evidence="1">
    <location>
        <begin position="18"/>
        <end position="41"/>
    </location>
</feature>
<feature type="transmembrane region" description="Helical" evidence="2">
    <location>
        <begin position="100"/>
        <end position="123"/>
    </location>
</feature>
<feature type="transmembrane region" description="Helical" evidence="2">
    <location>
        <begin position="159"/>
        <end position="181"/>
    </location>
</feature>
<proteinExistence type="predicted"/>
<protein>
    <recommendedName>
        <fullName evidence="5">DUF4112 domain-containing protein</fullName>
    </recommendedName>
</protein>
<keyword evidence="2" id="KW-0812">Transmembrane</keyword>
<evidence type="ECO:0000256" key="1">
    <source>
        <dbReference type="SAM" id="MobiDB-lite"/>
    </source>
</evidence>
<feature type="transmembrane region" description="Helical" evidence="2">
    <location>
        <begin position="69"/>
        <end position="94"/>
    </location>
</feature>
<dbReference type="InterPro" id="IPR025187">
    <property type="entry name" value="DUF4112"/>
</dbReference>
<gene>
    <name evidence="3" type="ORF">PRLR5076_08520</name>
</gene>
<accession>A0A9R1C8K2</accession>
<organism evidence="3 4">
    <name type="scientific">Prevotella lacticifex</name>
    <dbReference type="NCBI Taxonomy" id="2854755"/>
    <lineage>
        <taxon>Bacteria</taxon>
        <taxon>Pseudomonadati</taxon>
        <taxon>Bacteroidota</taxon>
        <taxon>Bacteroidia</taxon>
        <taxon>Bacteroidales</taxon>
        <taxon>Prevotellaceae</taxon>
        <taxon>Prevotella</taxon>
    </lineage>
</organism>
<evidence type="ECO:0000313" key="3">
    <source>
        <dbReference type="EMBL" id="GJG58001.1"/>
    </source>
</evidence>